<gene>
    <name evidence="2" type="ORF">GCM10009710_31770</name>
</gene>
<organism evidence="2 3">
    <name type="scientific">Aeromicrobium alkaliterrae</name>
    <dbReference type="NCBI Taxonomy" id="302168"/>
    <lineage>
        <taxon>Bacteria</taxon>
        <taxon>Bacillati</taxon>
        <taxon>Actinomycetota</taxon>
        <taxon>Actinomycetes</taxon>
        <taxon>Propionibacteriales</taxon>
        <taxon>Nocardioidaceae</taxon>
        <taxon>Aeromicrobium</taxon>
    </lineage>
</organism>
<evidence type="ECO:0000256" key="1">
    <source>
        <dbReference type="SAM" id="MobiDB-lite"/>
    </source>
</evidence>
<keyword evidence="3" id="KW-1185">Reference proteome</keyword>
<dbReference type="Proteomes" id="UP001501057">
    <property type="component" value="Unassembled WGS sequence"/>
</dbReference>
<proteinExistence type="predicted"/>
<dbReference type="EMBL" id="BAAAME010000005">
    <property type="protein sequence ID" value="GAA1749423.1"/>
    <property type="molecule type" value="Genomic_DNA"/>
</dbReference>
<evidence type="ECO:0000313" key="2">
    <source>
        <dbReference type="EMBL" id="GAA1749423.1"/>
    </source>
</evidence>
<evidence type="ECO:0000313" key="3">
    <source>
        <dbReference type="Proteomes" id="UP001501057"/>
    </source>
</evidence>
<sequence length="50" mass="5284">MLCCVAAIAVLAAVGRLLRAPRQWIRGESGGRLDAEMPPPAHYEVPGGAR</sequence>
<feature type="region of interest" description="Disordered" evidence="1">
    <location>
        <begin position="29"/>
        <end position="50"/>
    </location>
</feature>
<name>A0ABP4W8R9_9ACTN</name>
<protein>
    <submittedName>
        <fullName evidence="2">Uncharacterized protein</fullName>
    </submittedName>
</protein>
<reference evidence="3" key="1">
    <citation type="journal article" date="2019" name="Int. J. Syst. Evol. Microbiol.">
        <title>The Global Catalogue of Microorganisms (GCM) 10K type strain sequencing project: providing services to taxonomists for standard genome sequencing and annotation.</title>
        <authorList>
            <consortium name="The Broad Institute Genomics Platform"/>
            <consortium name="The Broad Institute Genome Sequencing Center for Infectious Disease"/>
            <person name="Wu L."/>
            <person name="Ma J."/>
        </authorList>
    </citation>
    <scope>NUCLEOTIDE SEQUENCE [LARGE SCALE GENOMIC DNA]</scope>
    <source>
        <strain evidence="3">JCM 13518</strain>
    </source>
</reference>
<accession>A0ABP4W8R9</accession>
<comment type="caution">
    <text evidence="2">The sequence shown here is derived from an EMBL/GenBank/DDBJ whole genome shotgun (WGS) entry which is preliminary data.</text>
</comment>